<evidence type="ECO:0000256" key="2">
    <source>
        <dbReference type="ARBA" id="ARBA00022729"/>
    </source>
</evidence>
<dbReference type="OrthoDB" id="2013775at2759"/>
<keyword evidence="2 4" id="KW-0732">Signal</keyword>
<dbReference type="PROSITE" id="PS51450">
    <property type="entry name" value="LRR"/>
    <property type="match status" value="1"/>
</dbReference>
<proteinExistence type="predicted"/>
<dbReference type="SUPFAM" id="SSF52058">
    <property type="entry name" value="L domain-like"/>
    <property type="match status" value="2"/>
</dbReference>
<keyword evidence="1" id="KW-0433">Leucine-rich repeat</keyword>
<name>B4JZ65_DROGR</name>
<dbReference type="FunCoup" id="B4JZ65">
    <property type="interactions" value="3"/>
</dbReference>
<accession>B4JZ65</accession>
<evidence type="ECO:0000256" key="4">
    <source>
        <dbReference type="SAM" id="SignalP"/>
    </source>
</evidence>
<dbReference type="KEGG" id="dgr:6570213"/>
<dbReference type="Gene3D" id="3.80.10.10">
    <property type="entry name" value="Ribonuclease Inhibitor"/>
    <property type="match status" value="1"/>
</dbReference>
<keyword evidence="3" id="KW-0677">Repeat</keyword>
<dbReference type="PANTHER" id="PTHR24373">
    <property type="entry name" value="SLIT RELATED LEUCINE-RICH REPEAT NEURONAL PROTEIN"/>
    <property type="match status" value="1"/>
</dbReference>
<gene>
    <name evidence="5" type="primary">Dgri\GH25030</name>
    <name evidence="5" type="ORF">Dgri_GH25030</name>
</gene>
<dbReference type="SMR" id="B4JZ65"/>
<dbReference type="HOGENOM" id="CLU_588331_0_0_1"/>
<dbReference type="STRING" id="7222.B4JZ65"/>
<sequence length="443" mass="50572">MLLVFLLLQLLLPTLQENISVEEEAAAYYTTKEGCEAILKGNNECECQDQRIKCGMVTLSSSKQLYRISCSIFDARGFGYLPPLKAGHIGRLSIDNCAIPNGQTIRHMLSRLGITNYTEMEISNYFETRDERDELLQQRFTNYPGLRKLSIIGFKAVLPATFLDNVTEITELTLKGRSDLAGTLLHPLTKLKRLSIVVRNMASVASEIFSRQSELLQLSLDCSLKNSSVEMSLLSSKELWHMTKLRGFELHNCGDNVPAELFWKSENLSYIGIRSNISYIGRDFLKAQKQLLMLHLERNNIARLPDELFHHSPMLLEIHLAHNNLDRIQGGLFDKIKNLLVLNLEHNPITTIALNAFSTIPTARIYIGDLFKQLSNQDWMRSTNATICEEEFINGVCLYCKRDEYLDHFAVKENCNKPNDPGKLIEVLNRKVFEHRSKLVNTF</sequence>
<protein>
    <submittedName>
        <fullName evidence="5">GH25030</fullName>
    </submittedName>
</protein>
<dbReference type="SMART" id="SM00369">
    <property type="entry name" value="LRR_TYP"/>
    <property type="match status" value="3"/>
</dbReference>
<dbReference type="PANTHER" id="PTHR24373:SF275">
    <property type="entry name" value="TIR DOMAIN-CONTAINING PROTEIN"/>
    <property type="match status" value="1"/>
</dbReference>
<dbReference type="InterPro" id="IPR003591">
    <property type="entry name" value="Leu-rich_rpt_typical-subtyp"/>
</dbReference>
<dbReference type="InParanoid" id="B4JZ65"/>
<organism evidence="6">
    <name type="scientific">Drosophila grimshawi</name>
    <name type="common">Hawaiian fruit fly</name>
    <name type="synonym">Idiomyia grimshawi</name>
    <dbReference type="NCBI Taxonomy" id="7222"/>
    <lineage>
        <taxon>Eukaryota</taxon>
        <taxon>Metazoa</taxon>
        <taxon>Ecdysozoa</taxon>
        <taxon>Arthropoda</taxon>
        <taxon>Hexapoda</taxon>
        <taxon>Insecta</taxon>
        <taxon>Pterygota</taxon>
        <taxon>Neoptera</taxon>
        <taxon>Endopterygota</taxon>
        <taxon>Diptera</taxon>
        <taxon>Brachycera</taxon>
        <taxon>Muscomorpha</taxon>
        <taxon>Ephydroidea</taxon>
        <taxon>Drosophilidae</taxon>
        <taxon>Drosophila</taxon>
        <taxon>Hawaiian Drosophila</taxon>
    </lineage>
</organism>
<feature type="chain" id="PRO_5002810246" evidence="4">
    <location>
        <begin position="17"/>
        <end position="443"/>
    </location>
</feature>
<feature type="signal peptide" evidence="4">
    <location>
        <begin position="1"/>
        <end position="16"/>
    </location>
</feature>
<dbReference type="AlphaFoldDB" id="B4JZ65"/>
<dbReference type="EMBL" id="CH916379">
    <property type="protein sequence ID" value="EDV94174.1"/>
    <property type="molecule type" value="Genomic_DNA"/>
</dbReference>
<dbReference type="eggNOG" id="KOG0619">
    <property type="taxonomic scope" value="Eukaryota"/>
</dbReference>
<dbReference type="InterPro" id="IPR032675">
    <property type="entry name" value="LRR_dom_sf"/>
</dbReference>
<evidence type="ECO:0000313" key="5">
    <source>
        <dbReference type="EMBL" id="EDV94174.1"/>
    </source>
</evidence>
<keyword evidence="6" id="KW-1185">Reference proteome</keyword>
<reference evidence="5 6" key="1">
    <citation type="journal article" date="2007" name="Nature">
        <title>Evolution of genes and genomes on the Drosophila phylogeny.</title>
        <authorList>
            <consortium name="Drosophila 12 Genomes Consortium"/>
            <person name="Clark A.G."/>
            <person name="Eisen M.B."/>
            <person name="Smith D.R."/>
            <person name="Bergman C.M."/>
            <person name="Oliver B."/>
            <person name="Markow T.A."/>
            <person name="Kaufman T.C."/>
            <person name="Kellis M."/>
            <person name="Gelbart W."/>
            <person name="Iyer V.N."/>
            <person name="Pollard D.A."/>
            <person name="Sackton T.B."/>
            <person name="Larracuente A.M."/>
            <person name="Singh N.D."/>
            <person name="Abad J.P."/>
            <person name="Abt D.N."/>
            <person name="Adryan B."/>
            <person name="Aguade M."/>
            <person name="Akashi H."/>
            <person name="Anderson W.W."/>
            <person name="Aquadro C.F."/>
            <person name="Ardell D.H."/>
            <person name="Arguello R."/>
            <person name="Artieri C.G."/>
            <person name="Barbash D.A."/>
            <person name="Barker D."/>
            <person name="Barsanti P."/>
            <person name="Batterham P."/>
            <person name="Batzoglou S."/>
            <person name="Begun D."/>
            <person name="Bhutkar A."/>
            <person name="Blanco E."/>
            <person name="Bosak S.A."/>
            <person name="Bradley R.K."/>
            <person name="Brand A.D."/>
            <person name="Brent M.R."/>
            <person name="Brooks A.N."/>
            <person name="Brown R.H."/>
            <person name="Butlin R.K."/>
            <person name="Caggese C."/>
            <person name="Calvi B.R."/>
            <person name="Bernardo de Carvalho A."/>
            <person name="Caspi A."/>
            <person name="Castrezana S."/>
            <person name="Celniker S.E."/>
            <person name="Chang J.L."/>
            <person name="Chapple C."/>
            <person name="Chatterji S."/>
            <person name="Chinwalla A."/>
            <person name="Civetta A."/>
            <person name="Clifton S.W."/>
            <person name="Comeron J.M."/>
            <person name="Costello J.C."/>
            <person name="Coyne J.A."/>
            <person name="Daub J."/>
            <person name="David R.G."/>
            <person name="Delcher A.L."/>
            <person name="Delehaunty K."/>
            <person name="Do C.B."/>
            <person name="Ebling H."/>
            <person name="Edwards K."/>
            <person name="Eickbush T."/>
            <person name="Evans J.D."/>
            <person name="Filipski A."/>
            <person name="Findeiss S."/>
            <person name="Freyhult E."/>
            <person name="Fulton L."/>
            <person name="Fulton R."/>
            <person name="Garcia A.C."/>
            <person name="Gardiner A."/>
            <person name="Garfield D.A."/>
            <person name="Garvin B.E."/>
            <person name="Gibson G."/>
            <person name="Gilbert D."/>
            <person name="Gnerre S."/>
            <person name="Godfrey J."/>
            <person name="Good R."/>
            <person name="Gotea V."/>
            <person name="Gravely B."/>
            <person name="Greenberg A.J."/>
            <person name="Griffiths-Jones S."/>
            <person name="Gross S."/>
            <person name="Guigo R."/>
            <person name="Gustafson E.A."/>
            <person name="Haerty W."/>
            <person name="Hahn M.W."/>
            <person name="Halligan D.L."/>
            <person name="Halpern A.L."/>
            <person name="Halter G.M."/>
            <person name="Han M.V."/>
            <person name="Heger A."/>
            <person name="Hillier L."/>
            <person name="Hinrichs A.S."/>
            <person name="Holmes I."/>
            <person name="Hoskins R.A."/>
            <person name="Hubisz M.J."/>
            <person name="Hultmark D."/>
            <person name="Huntley M.A."/>
            <person name="Jaffe D.B."/>
            <person name="Jagadeeshan S."/>
            <person name="Jeck W.R."/>
            <person name="Johnson J."/>
            <person name="Jones C.D."/>
            <person name="Jordan W.C."/>
            <person name="Karpen G.H."/>
            <person name="Kataoka E."/>
            <person name="Keightley P.D."/>
            <person name="Kheradpour P."/>
            <person name="Kirkness E.F."/>
            <person name="Koerich L.B."/>
            <person name="Kristiansen K."/>
            <person name="Kudrna D."/>
            <person name="Kulathinal R.J."/>
            <person name="Kumar S."/>
            <person name="Kwok R."/>
            <person name="Lander E."/>
            <person name="Langley C.H."/>
            <person name="Lapoint R."/>
            <person name="Lazzaro B.P."/>
            <person name="Lee S.J."/>
            <person name="Levesque L."/>
            <person name="Li R."/>
            <person name="Lin C.F."/>
            <person name="Lin M.F."/>
            <person name="Lindblad-Toh K."/>
            <person name="Llopart A."/>
            <person name="Long M."/>
            <person name="Low L."/>
            <person name="Lozovsky E."/>
            <person name="Lu J."/>
            <person name="Luo M."/>
            <person name="Machado C.A."/>
            <person name="Makalowski W."/>
            <person name="Marzo M."/>
            <person name="Matsuda M."/>
            <person name="Matzkin L."/>
            <person name="McAllister B."/>
            <person name="McBride C.S."/>
            <person name="McKernan B."/>
            <person name="McKernan K."/>
            <person name="Mendez-Lago M."/>
            <person name="Minx P."/>
            <person name="Mollenhauer M.U."/>
            <person name="Montooth K."/>
            <person name="Mount S.M."/>
            <person name="Mu X."/>
            <person name="Myers E."/>
            <person name="Negre B."/>
            <person name="Newfeld S."/>
            <person name="Nielsen R."/>
            <person name="Noor M.A."/>
            <person name="O'Grady P."/>
            <person name="Pachter L."/>
            <person name="Papaceit M."/>
            <person name="Parisi M.J."/>
            <person name="Parisi M."/>
            <person name="Parts L."/>
            <person name="Pedersen J.S."/>
            <person name="Pesole G."/>
            <person name="Phillippy A.M."/>
            <person name="Ponting C.P."/>
            <person name="Pop M."/>
            <person name="Porcelli D."/>
            <person name="Powell J.R."/>
            <person name="Prohaska S."/>
            <person name="Pruitt K."/>
            <person name="Puig M."/>
            <person name="Quesneville H."/>
            <person name="Ram K.R."/>
            <person name="Rand D."/>
            <person name="Rasmussen M.D."/>
            <person name="Reed L.K."/>
            <person name="Reenan R."/>
            <person name="Reily A."/>
            <person name="Remington K.A."/>
            <person name="Rieger T.T."/>
            <person name="Ritchie M.G."/>
            <person name="Robin C."/>
            <person name="Rogers Y.H."/>
            <person name="Rohde C."/>
            <person name="Rozas J."/>
            <person name="Rubenfield M.J."/>
            <person name="Ruiz A."/>
            <person name="Russo S."/>
            <person name="Salzberg S.L."/>
            <person name="Sanchez-Gracia A."/>
            <person name="Saranga D.J."/>
            <person name="Sato H."/>
            <person name="Schaeffer S.W."/>
            <person name="Schatz M.C."/>
            <person name="Schlenke T."/>
            <person name="Schwartz R."/>
            <person name="Segarra C."/>
            <person name="Singh R.S."/>
            <person name="Sirot L."/>
            <person name="Sirota M."/>
            <person name="Sisneros N.B."/>
            <person name="Smith C.D."/>
            <person name="Smith T.F."/>
            <person name="Spieth J."/>
            <person name="Stage D.E."/>
            <person name="Stark A."/>
            <person name="Stephan W."/>
            <person name="Strausberg R.L."/>
            <person name="Strempel S."/>
            <person name="Sturgill D."/>
            <person name="Sutton G."/>
            <person name="Sutton G.G."/>
            <person name="Tao W."/>
            <person name="Teichmann S."/>
            <person name="Tobari Y.N."/>
            <person name="Tomimura Y."/>
            <person name="Tsolas J.M."/>
            <person name="Valente V.L."/>
            <person name="Venter E."/>
            <person name="Venter J.C."/>
            <person name="Vicario S."/>
            <person name="Vieira F.G."/>
            <person name="Vilella A.J."/>
            <person name="Villasante A."/>
            <person name="Walenz B."/>
            <person name="Wang J."/>
            <person name="Wasserman M."/>
            <person name="Watts T."/>
            <person name="Wilson D."/>
            <person name="Wilson R.K."/>
            <person name="Wing R.A."/>
            <person name="Wolfner M.F."/>
            <person name="Wong A."/>
            <person name="Wong G.K."/>
            <person name="Wu C.I."/>
            <person name="Wu G."/>
            <person name="Yamamoto D."/>
            <person name="Yang H.P."/>
            <person name="Yang S.P."/>
            <person name="Yorke J.A."/>
            <person name="Yoshida K."/>
            <person name="Zdobnov E."/>
            <person name="Zhang P."/>
            <person name="Zhang Y."/>
            <person name="Zimin A.V."/>
            <person name="Baldwin J."/>
            <person name="Abdouelleil A."/>
            <person name="Abdulkadir J."/>
            <person name="Abebe A."/>
            <person name="Abera B."/>
            <person name="Abreu J."/>
            <person name="Acer S.C."/>
            <person name="Aftuck L."/>
            <person name="Alexander A."/>
            <person name="An P."/>
            <person name="Anderson E."/>
            <person name="Anderson S."/>
            <person name="Arachi H."/>
            <person name="Azer M."/>
            <person name="Bachantsang P."/>
            <person name="Barry A."/>
            <person name="Bayul T."/>
            <person name="Berlin A."/>
            <person name="Bessette D."/>
            <person name="Bloom T."/>
            <person name="Blye J."/>
            <person name="Boguslavskiy L."/>
            <person name="Bonnet C."/>
            <person name="Boukhgalter B."/>
            <person name="Bourzgui I."/>
            <person name="Brown A."/>
            <person name="Cahill P."/>
            <person name="Channer S."/>
            <person name="Cheshatsang Y."/>
            <person name="Chuda L."/>
            <person name="Citroen M."/>
            <person name="Collymore A."/>
            <person name="Cooke P."/>
            <person name="Costello M."/>
            <person name="D'Aco K."/>
            <person name="Daza R."/>
            <person name="De Haan G."/>
            <person name="DeGray S."/>
            <person name="DeMaso C."/>
            <person name="Dhargay N."/>
            <person name="Dooley K."/>
            <person name="Dooley E."/>
            <person name="Doricent M."/>
            <person name="Dorje P."/>
            <person name="Dorjee K."/>
            <person name="Dupes A."/>
            <person name="Elong R."/>
            <person name="Falk J."/>
            <person name="Farina A."/>
            <person name="Faro S."/>
            <person name="Ferguson D."/>
            <person name="Fisher S."/>
            <person name="Foley C.D."/>
            <person name="Franke A."/>
            <person name="Friedrich D."/>
            <person name="Gadbois L."/>
            <person name="Gearin G."/>
            <person name="Gearin C.R."/>
            <person name="Giannoukos G."/>
            <person name="Goode T."/>
            <person name="Graham J."/>
            <person name="Grandbois E."/>
            <person name="Grewal S."/>
            <person name="Gyaltsen K."/>
            <person name="Hafez N."/>
            <person name="Hagos B."/>
            <person name="Hall J."/>
            <person name="Henson C."/>
            <person name="Hollinger A."/>
            <person name="Honan T."/>
            <person name="Huard M.D."/>
            <person name="Hughes L."/>
            <person name="Hurhula B."/>
            <person name="Husby M.E."/>
            <person name="Kamat A."/>
            <person name="Kanga B."/>
            <person name="Kashin S."/>
            <person name="Khazanovich D."/>
            <person name="Kisner P."/>
            <person name="Lance K."/>
            <person name="Lara M."/>
            <person name="Lee W."/>
            <person name="Lennon N."/>
            <person name="Letendre F."/>
            <person name="LeVine R."/>
            <person name="Lipovsky A."/>
            <person name="Liu X."/>
            <person name="Liu J."/>
            <person name="Liu S."/>
            <person name="Lokyitsang T."/>
            <person name="Lokyitsang Y."/>
            <person name="Lubonja R."/>
            <person name="Lui A."/>
            <person name="MacDonald P."/>
            <person name="Magnisalis V."/>
            <person name="Maru K."/>
            <person name="Matthews C."/>
            <person name="McCusker W."/>
            <person name="McDonough S."/>
            <person name="Mehta T."/>
            <person name="Meldrim J."/>
            <person name="Meneus L."/>
            <person name="Mihai O."/>
            <person name="Mihalev A."/>
            <person name="Mihova T."/>
            <person name="Mittelman R."/>
            <person name="Mlenga V."/>
            <person name="Montmayeur A."/>
            <person name="Mulrain L."/>
            <person name="Navidi A."/>
            <person name="Naylor J."/>
            <person name="Negash T."/>
            <person name="Nguyen T."/>
            <person name="Nguyen N."/>
            <person name="Nicol R."/>
            <person name="Norbu C."/>
            <person name="Norbu N."/>
            <person name="Novod N."/>
            <person name="O'Neill B."/>
            <person name="Osman S."/>
            <person name="Markiewicz E."/>
            <person name="Oyono O.L."/>
            <person name="Patti C."/>
            <person name="Phunkhang P."/>
            <person name="Pierre F."/>
            <person name="Priest M."/>
            <person name="Raghuraman S."/>
            <person name="Rege F."/>
            <person name="Reyes R."/>
            <person name="Rise C."/>
            <person name="Rogov P."/>
            <person name="Ross K."/>
            <person name="Ryan E."/>
            <person name="Settipalli S."/>
            <person name="Shea T."/>
            <person name="Sherpa N."/>
            <person name="Shi L."/>
            <person name="Shih D."/>
            <person name="Sparrow T."/>
            <person name="Spaulding J."/>
            <person name="Stalker J."/>
            <person name="Stange-Thomann N."/>
            <person name="Stavropoulos S."/>
            <person name="Stone C."/>
            <person name="Strader C."/>
            <person name="Tesfaye S."/>
            <person name="Thomson T."/>
            <person name="Thoulutsang Y."/>
            <person name="Thoulutsang D."/>
            <person name="Topham K."/>
            <person name="Topping I."/>
            <person name="Tsamla T."/>
            <person name="Vassiliev H."/>
            <person name="Vo A."/>
            <person name="Wangchuk T."/>
            <person name="Wangdi T."/>
            <person name="Weiand M."/>
            <person name="Wilkinson J."/>
            <person name="Wilson A."/>
            <person name="Yadav S."/>
            <person name="Young G."/>
            <person name="Yu Q."/>
            <person name="Zembek L."/>
            <person name="Zhong D."/>
            <person name="Zimmer A."/>
            <person name="Zwirko Z."/>
            <person name="Jaffe D.B."/>
            <person name="Alvarez P."/>
            <person name="Brockman W."/>
            <person name="Butler J."/>
            <person name="Chin C."/>
            <person name="Gnerre S."/>
            <person name="Grabherr M."/>
            <person name="Kleber M."/>
            <person name="Mauceli E."/>
            <person name="MacCallum I."/>
        </authorList>
    </citation>
    <scope>NUCLEOTIDE SEQUENCE [LARGE SCALE GENOMIC DNA]</scope>
    <source>
        <strain evidence="6">Tucson 15287-2541.00</strain>
    </source>
</reference>
<dbReference type="InterPro" id="IPR050328">
    <property type="entry name" value="Dev_Immune_Receptor"/>
</dbReference>
<evidence type="ECO:0000313" key="6">
    <source>
        <dbReference type="Proteomes" id="UP000001070"/>
    </source>
</evidence>
<dbReference type="Proteomes" id="UP000001070">
    <property type="component" value="Unassembled WGS sequence"/>
</dbReference>
<dbReference type="PhylomeDB" id="B4JZ65"/>
<evidence type="ECO:0000256" key="3">
    <source>
        <dbReference type="ARBA" id="ARBA00022737"/>
    </source>
</evidence>
<dbReference type="InterPro" id="IPR001611">
    <property type="entry name" value="Leu-rich_rpt"/>
</dbReference>
<dbReference type="OMA" id="CAIPNAQ"/>
<dbReference type="Pfam" id="PF13855">
    <property type="entry name" value="LRR_8"/>
    <property type="match status" value="1"/>
</dbReference>
<evidence type="ECO:0000256" key="1">
    <source>
        <dbReference type="ARBA" id="ARBA00022614"/>
    </source>
</evidence>